<gene>
    <name evidence="7" type="ORF">FNL38_106259</name>
</gene>
<reference evidence="7" key="1">
    <citation type="submission" date="2019-07" db="EMBL/GenBank/DDBJ databases">
        <title>Genomic Encyclopedia of Type Strains, Phase IV (KMG-IV): sequencing the most valuable type-strain genomes for metagenomic binning, comparative biology and taxonomic classification.</title>
        <authorList>
            <person name="Goeker M."/>
        </authorList>
    </citation>
    <scope>NUCLEOTIDE SEQUENCE</scope>
    <source>
        <strain evidence="7">DSM 44596</strain>
    </source>
</reference>
<name>A0A652YM82_NOCGL</name>
<organism evidence="7">
    <name type="scientific">Nocardia globerula</name>
    <dbReference type="NCBI Taxonomy" id="1818"/>
    <lineage>
        <taxon>Bacteria</taxon>
        <taxon>Bacillati</taxon>
        <taxon>Actinomycetota</taxon>
        <taxon>Actinomycetes</taxon>
        <taxon>Mycobacteriales</taxon>
        <taxon>Nocardiaceae</taxon>
        <taxon>Nocardia</taxon>
    </lineage>
</organism>
<evidence type="ECO:0000313" key="7">
    <source>
        <dbReference type="EMBL" id="TYQ02439.1"/>
    </source>
</evidence>
<dbReference type="InterPro" id="IPR029063">
    <property type="entry name" value="SAM-dependent_MTases_sf"/>
</dbReference>
<comment type="similarity">
    <text evidence="2 6">Belongs to the UPF0677 family.</text>
</comment>
<keyword evidence="4 7" id="KW-0808">Transferase</keyword>
<comment type="caution">
    <text evidence="7">The sequence shown here is derived from an EMBL/GenBank/DDBJ whole genome shotgun (WGS) entry which is preliminary data.</text>
</comment>
<keyword evidence="5 6" id="KW-0949">S-adenosyl-L-methionine</keyword>
<evidence type="ECO:0000256" key="4">
    <source>
        <dbReference type="ARBA" id="ARBA00022679"/>
    </source>
</evidence>
<dbReference type="Pfam" id="PF04072">
    <property type="entry name" value="LCM"/>
    <property type="match status" value="1"/>
</dbReference>
<accession>A0A652YM82</accession>
<evidence type="ECO:0000256" key="2">
    <source>
        <dbReference type="ARBA" id="ARBA00008138"/>
    </source>
</evidence>
<evidence type="ECO:0000256" key="6">
    <source>
        <dbReference type="RuleBase" id="RU362030"/>
    </source>
</evidence>
<dbReference type="Gene3D" id="3.40.50.150">
    <property type="entry name" value="Vaccinia Virus protein VP39"/>
    <property type="match status" value="1"/>
</dbReference>
<comment type="function">
    <text evidence="1 6">Exhibits S-adenosyl-L-methionine-dependent methyltransferase activity.</text>
</comment>
<dbReference type="EMBL" id="VNIQ01000006">
    <property type="protein sequence ID" value="TYQ02439.1"/>
    <property type="molecule type" value="Genomic_DNA"/>
</dbReference>
<sequence length="298" mass="32874">MRSDGDTWDIVSSVGLTALGVAAFRAIESRRPHALIEDSYAPWFVAAAGEPHFTALLDNPSSLEDLPLSGFMGIGMGIRSKFFDEFFLDAARSGVAQSVILAAGLDARAYRLNWPTGTAVFEVDQPRVLEFKDQVLTEHRAEPKADRHTVAVDLRENWPAALEASGFDRAKPSAWSAEGLLAYLPGSAHDALFERIDELSSPGSRLALNYFPSGMDGKRFADIRAKYFKKDPFGGLDLSALFYDDQRADPKQWLTDRGWSVQCRDTLELANEYGQPIPELPPELADLSKRSGYLTATK</sequence>
<evidence type="ECO:0000256" key="3">
    <source>
        <dbReference type="ARBA" id="ARBA00022603"/>
    </source>
</evidence>
<evidence type="ECO:0000256" key="1">
    <source>
        <dbReference type="ARBA" id="ARBA00003907"/>
    </source>
</evidence>
<protein>
    <recommendedName>
        <fullName evidence="6">S-adenosyl-L-methionine-dependent methyltransferase</fullName>
        <ecNumber evidence="6">2.1.1.-</ecNumber>
    </recommendedName>
</protein>
<keyword evidence="3 6" id="KW-0489">Methyltransferase</keyword>
<dbReference type="AlphaFoldDB" id="A0A652YM82"/>
<dbReference type="InterPro" id="IPR011610">
    <property type="entry name" value="SAM_mthyl_Trfase_ML2640-like"/>
</dbReference>
<dbReference type="GO" id="GO:0032259">
    <property type="term" value="P:methylation"/>
    <property type="evidence" value="ECO:0007669"/>
    <property type="project" value="UniProtKB-KW"/>
</dbReference>
<dbReference type="InterPro" id="IPR007213">
    <property type="entry name" value="Ppm1/Ppm2/Tcmp"/>
</dbReference>
<dbReference type="NCBIfam" id="TIGR00027">
    <property type="entry name" value="mthyl_TIGR00027"/>
    <property type="match status" value="1"/>
</dbReference>
<dbReference type="PANTHER" id="PTHR43619:SF2">
    <property type="entry name" value="S-ADENOSYL-L-METHIONINE-DEPENDENT METHYLTRANSFERASES SUPERFAMILY PROTEIN"/>
    <property type="match status" value="1"/>
</dbReference>
<evidence type="ECO:0000256" key="5">
    <source>
        <dbReference type="ARBA" id="ARBA00022691"/>
    </source>
</evidence>
<dbReference type="SUPFAM" id="SSF53335">
    <property type="entry name" value="S-adenosyl-L-methionine-dependent methyltransferases"/>
    <property type="match status" value="1"/>
</dbReference>
<dbReference type="GO" id="GO:0008168">
    <property type="term" value="F:methyltransferase activity"/>
    <property type="evidence" value="ECO:0007669"/>
    <property type="project" value="UniProtKB-UniRule"/>
</dbReference>
<proteinExistence type="inferred from homology"/>
<dbReference type="PANTHER" id="PTHR43619">
    <property type="entry name" value="S-ADENOSYL-L-METHIONINE-DEPENDENT METHYLTRANSFERASE YKTD-RELATED"/>
    <property type="match status" value="1"/>
</dbReference>
<dbReference type="EC" id="2.1.1.-" evidence="6"/>